<name>A0A8S3AGG3_9BILA</name>
<evidence type="ECO:0000313" key="1">
    <source>
        <dbReference type="EMBL" id="CAF4727950.1"/>
    </source>
</evidence>
<evidence type="ECO:0000313" key="2">
    <source>
        <dbReference type="Proteomes" id="UP000681720"/>
    </source>
</evidence>
<proteinExistence type="predicted"/>
<gene>
    <name evidence="1" type="ORF">GIL414_LOCUS44143</name>
</gene>
<dbReference type="AlphaFoldDB" id="A0A8S3AGG3"/>
<dbReference type="Proteomes" id="UP000681720">
    <property type="component" value="Unassembled WGS sequence"/>
</dbReference>
<reference evidence="1" key="1">
    <citation type="submission" date="2021-02" db="EMBL/GenBank/DDBJ databases">
        <authorList>
            <person name="Nowell W R."/>
        </authorList>
    </citation>
    <scope>NUCLEOTIDE SEQUENCE</scope>
</reference>
<dbReference type="EMBL" id="CAJOBJ010132500">
    <property type="protein sequence ID" value="CAF4727950.1"/>
    <property type="molecule type" value="Genomic_DNA"/>
</dbReference>
<feature type="non-terminal residue" evidence="1">
    <location>
        <position position="1"/>
    </location>
</feature>
<comment type="caution">
    <text evidence="1">The sequence shown here is derived from an EMBL/GenBank/DDBJ whole genome shotgun (WGS) entry which is preliminary data.</text>
</comment>
<protein>
    <submittedName>
        <fullName evidence="1">Uncharacterized protein</fullName>
    </submittedName>
</protein>
<accession>A0A8S3AGG3</accession>
<organism evidence="1 2">
    <name type="scientific">Rotaria magnacalcarata</name>
    <dbReference type="NCBI Taxonomy" id="392030"/>
    <lineage>
        <taxon>Eukaryota</taxon>
        <taxon>Metazoa</taxon>
        <taxon>Spiralia</taxon>
        <taxon>Gnathifera</taxon>
        <taxon>Rotifera</taxon>
        <taxon>Eurotatoria</taxon>
        <taxon>Bdelloidea</taxon>
        <taxon>Philodinida</taxon>
        <taxon>Philodinidae</taxon>
        <taxon>Rotaria</taxon>
    </lineage>
</organism>
<feature type="non-terminal residue" evidence="1">
    <location>
        <position position="61"/>
    </location>
</feature>
<sequence length="61" mass="6678">STPLPTTTTTTTTTVEEASTVTKDELISPEMINKVVDELHHYIEETVVAMNELSELLVSST</sequence>